<dbReference type="SUPFAM" id="SSF47090">
    <property type="entry name" value="PGBD-like"/>
    <property type="match status" value="1"/>
</dbReference>
<dbReference type="InterPro" id="IPR002477">
    <property type="entry name" value="Peptidoglycan-bd-like"/>
</dbReference>
<evidence type="ECO:0000256" key="1">
    <source>
        <dbReference type="SAM" id="MobiDB-lite"/>
    </source>
</evidence>
<proteinExistence type="predicted"/>
<protein>
    <submittedName>
        <fullName evidence="4">Trypsin-like peptidase domain-containing protein</fullName>
    </submittedName>
</protein>
<name>A0ABT4XVD4_9RHOB</name>
<feature type="domain" description="Peptidoglycan binding-like" evidence="3">
    <location>
        <begin position="169"/>
        <end position="224"/>
    </location>
</feature>
<feature type="compositionally biased region" description="Basic and acidic residues" evidence="1">
    <location>
        <begin position="155"/>
        <end position="169"/>
    </location>
</feature>
<dbReference type="Pfam" id="PF13365">
    <property type="entry name" value="Trypsin_2"/>
    <property type="match status" value="1"/>
</dbReference>
<dbReference type="InterPro" id="IPR036365">
    <property type="entry name" value="PGBD-like_sf"/>
</dbReference>
<sequence>MKTLFFALVAALGLLVTTARAQDDTVFIQIEARTSLASAQQSVRNFTGVVDDINGFSLGGGWYGVALGPYGRAEAERLLNELRRAGRIPADSYIAFPSSYGQQFWPVGAQVISPGGLTAPVQAPTVTAEQAPEAPVDAAPEETVAEPVQVEEPDETPRQARASERQLTRDERKELQVALKWAGFYTAAIDGAFGRGTRNSMAAWQGENGFETTGVLTTRQRAVLMQQYNSVLDGMGMAAYADPRVGIAMQLPLGVVSFDRYEAPFALLTPKGDLQARVLLISQQGDRGTMSGLYEIMQTLEIVPLEGERERRRDGFLLTGANNRIVSHTEVTLRDGEIKGFSLIWPAGDEERRTRVLGLMQKSFERIEGVLDPAAITDDGQSVDLVSGLKIRTPKVTASGFFVDNAGTVLTSAAGIQGCSRVTLDGTFEASVTSVDDALGLALLAPKDPIAPRRVVQFQADTPRLQSEVAVAGYSFGGVLRAPSLTYGSLQDLKGLGGEEGLKRLALSALPGDVGGPVFDAGGTVLGMLLPREKAGSRRLPDDVSFAANNDAILSFLRSAGVQVIARGAAGVIDPEDLTALATDTTVLVSCWE</sequence>
<evidence type="ECO:0000256" key="2">
    <source>
        <dbReference type="SAM" id="SignalP"/>
    </source>
</evidence>
<comment type="caution">
    <text evidence="4">The sequence shown here is derived from an EMBL/GenBank/DDBJ whole genome shotgun (WGS) entry which is preliminary data.</text>
</comment>
<dbReference type="InterPro" id="IPR009003">
    <property type="entry name" value="Peptidase_S1_PA"/>
</dbReference>
<feature type="region of interest" description="Disordered" evidence="1">
    <location>
        <begin position="125"/>
        <end position="169"/>
    </location>
</feature>
<dbReference type="EMBL" id="JAQIOY010000006">
    <property type="protein sequence ID" value="MDA7425906.1"/>
    <property type="molecule type" value="Genomic_DNA"/>
</dbReference>
<feature type="chain" id="PRO_5046232876" evidence="2">
    <location>
        <begin position="22"/>
        <end position="593"/>
    </location>
</feature>
<gene>
    <name evidence="4" type="ORF">PFY00_14325</name>
</gene>
<dbReference type="Gene3D" id="1.10.101.10">
    <property type="entry name" value="PGBD-like superfamily/PGBD"/>
    <property type="match status" value="1"/>
</dbReference>
<dbReference type="InterPro" id="IPR036366">
    <property type="entry name" value="PGBDSf"/>
</dbReference>
<organism evidence="4 5">
    <name type="scientific">Thalassococcus lentus</name>
    <dbReference type="NCBI Taxonomy" id="1210524"/>
    <lineage>
        <taxon>Bacteria</taxon>
        <taxon>Pseudomonadati</taxon>
        <taxon>Pseudomonadota</taxon>
        <taxon>Alphaproteobacteria</taxon>
        <taxon>Rhodobacterales</taxon>
        <taxon>Roseobacteraceae</taxon>
        <taxon>Thalassococcus</taxon>
    </lineage>
</organism>
<evidence type="ECO:0000259" key="3">
    <source>
        <dbReference type="Pfam" id="PF01471"/>
    </source>
</evidence>
<feature type="compositionally biased region" description="Low complexity" evidence="1">
    <location>
        <begin position="128"/>
        <end position="138"/>
    </location>
</feature>
<dbReference type="Proteomes" id="UP001210720">
    <property type="component" value="Unassembled WGS sequence"/>
</dbReference>
<keyword evidence="2" id="KW-0732">Signal</keyword>
<dbReference type="Pfam" id="PF01471">
    <property type="entry name" value="PG_binding_1"/>
    <property type="match status" value="1"/>
</dbReference>
<dbReference type="RefSeq" id="WP_271433264.1">
    <property type="nucleotide sequence ID" value="NZ_JAQIOY010000006.1"/>
</dbReference>
<feature type="signal peptide" evidence="2">
    <location>
        <begin position="1"/>
        <end position="21"/>
    </location>
</feature>
<evidence type="ECO:0000313" key="5">
    <source>
        <dbReference type="Proteomes" id="UP001210720"/>
    </source>
</evidence>
<reference evidence="4 5" key="1">
    <citation type="submission" date="2023-01" db="EMBL/GenBank/DDBJ databases">
        <title>Thalassococcus onchidii sp. nov., isolated from a marine invertebrate from the South China Sea.</title>
        <authorList>
            <person name="Xu S."/>
            <person name="Liu Z."/>
            <person name="Xu Y."/>
        </authorList>
    </citation>
    <scope>NUCLEOTIDE SEQUENCE [LARGE SCALE GENOMIC DNA]</scope>
    <source>
        <strain evidence="4 5">KCTC 32084</strain>
    </source>
</reference>
<dbReference type="Gene3D" id="2.40.10.120">
    <property type="match status" value="1"/>
</dbReference>
<accession>A0ABT4XVD4</accession>
<dbReference type="SUPFAM" id="SSF50494">
    <property type="entry name" value="Trypsin-like serine proteases"/>
    <property type="match status" value="1"/>
</dbReference>
<feature type="compositionally biased region" description="Acidic residues" evidence="1">
    <location>
        <begin position="139"/>
        <end position="154"/>
    </location>
</feature>
<evidence type="ECO:0000313" key="4">
    <source>
        <dbReference type="EMBL" id="MDA7425906.1"/>
    </source>
</evidence>
<keyword evidence="5" id="KW-1185">Reference proteome</keyword>